<dbReference type="AlphaFoldDB" id="A0A9J6FNV3"/>
<dbReference type="VEuPathDB" id="VectorBase:HLOH_040771"/>
<protein>
    <recommendedName>
        <fullName evidence="1">Copine C-terminal domain-containing protein</fullName>
    </recommendedName>
</protein>
<reference evidence="2 3" key="1">
    <citation type="journal article" date="2020" name="Cell">
        <title>Large-Scale Comparative Analyses of Tick Genomes Elucidate Their Genetic Diversity and Vector Capacities.</title>
        <authorList>
            <consortium name="Tick Genome and Microbiome Consortium (TIGMIC)"/>
            <person name="Jia N."/>
            <person name="Wang J."/>
            <person name="Shi W."/>
            <person name="Du L."/>
            <person name="Sun Y."/>
            <person name="Zhan W."/>
            <person name="Jiang J.F."/>
            <person name="Wang Q."/>
            <person name="Zhang B."/>
            <person name="Ji P."/>
            <person name="Bell-Sakyi L."/>
            <person name="Cui X.M."/>
            <person name="Yuan T.T."/>
            <person name="Jiang B.G."/>
            <person name="Yang W.F."/>
            <person name="Lam T.T."/>
            <person name="Chang Q.C."/>
            <person name="Ding S.J."/>
            <person name="Wang X.J."/>
            <person name="Zhu J.G."/>
            <person name="Ruan X.D."/>
            <person name="Zhao L."/>
            <person name="Wei J.T."/>
            <person name="Ye R.Z."/>
            <person name="Que T.C."/>
            <person name="Du C.H."/>
            <person name="Zhou Y.H."/>
            <person name="Cheng J.X."/>
            <person name="Dai P.F."/>
            <person name="Guo W.B."/>
            <person name="Han X.H."/>
            <person name="Huang E.J."/>
            <person name="Li L.F."/>
            <person name="Wei W."/>
            <person name="Gao Y.C."/>
            <person name="Liu J.Z."/>
            <person name="Shao H.Z."/>
            <person name="Wang X."/>
            <person name="Wang C.C."/>
            <person name="Yang T.C."/>
            <person name="Huo Q.B."/>
            <person name="Li W."/>
            <person name="Chen H.Y."/>
            <person name="Chen S.E."/>
            <person name="Zhou L.G."/>
            <person name="Ni X.B."/>
            <person name="Tian J.H."/>
            <person name="Sheng Y."/>
            <person name="Liu T."/>
            <person name="Pan Y.S."/>
            <person name="Xia L.Y."/>
            <person name="Li J."/>
            <person name="Zhao F."/>
            <person name="Cao W.C."/>
        </authorList>
    </citation>
    <scope>NUCLEOTIDE SEQUENCE [LARGE SCALE GENOMIC DNA]</scope>
    <source>
        <strain evidence="2">HaeL-2018</strain>
    </source>
</reference>
<keyword evidence="3" id="KW-1185">Reference proteome</keyword>
<evidence type="ECO:0000259" key="1">
    <source>
        <dbReference type="Pfam" id="PF07002"/>
    </source>
</evidence>
<dbReference type="InterPro" id="IPR010734">
    <property type="entry name" value="Copine_C"/>
</dbReference>
<dbReference type="OMA" id="RVMWLLA"/>
<dbReference type="Proteomes" id="UP000821853">
    <property type="component" value="Chromosome 10"/>
</dbReference>
<gene>
    <name evidence="2" type="ORF">HPB48_002029</name>
</gene>
<evidence type="ECO:0000313" key="3">
    <source>
        <dbReference type="Proteomes" id="UP000821853"/>
    </source>
</evidence>
<dbReference type="PANTHER" id="PTHR10857:SF106">
    <property type="entry name" value="C2 DOMAIN-CONTAINING PROTEIN"/>
    <property type="match status" value="1"/>
</dbReference>
<proteinExistence type="predicted"/>
<accession>A0A9J6FNV3</accession>
<dbReference type="InterPro" id="IPR045052">
    <property type="entry name" value="Copine"/>
</dbReference>
<dbReference type="Pfam" id="PF07002">
    <property type="entry name" value="Copine"/>
    <property type="match status" value="1"/>
</dbReference>
<feature type="domain" description="Copine C-terminal" evidence="1">
    <location>
        <begin position="1"/>
        <end position="67"/>
    </location>
</feature>
<dbReference type="PANTHER" id="PTHR10857">
    <property type="entry name" value="COPINE"/>
    <property type="match status" value="1"/>
</dbReference>
<sequence length="78" mass="8563">MEVLDGDVVRVSSRGRAADRDIVQFVPFRNFLQGGPWQSNQMRLAKEVLAEIPDQVTSYMLKNHIKPGPGPSAQGAPS</sequence>
<organism evidence="2 3">
    <name type="scientific">Haemaphysalis longicornis</name>
    <name type="common">Bush tick</name>
    <dbReference type="NCBI Taxonomy" id="44386"/>
    <lineage>
        <taxon>Eukaryota</taxon>
        <taxon>Metazoa</taxon>
        <taxon>Ecdysozoa</taxon>
        <taxon>Arthropoda</taxon>
        <taxon>Chelicerata</taxon>
        <taxon>Arachnida</taxon>
        <taxon>Acari</taxon>
        <taxon>Parasitiformes</taxon>
        <taxon>Ixodida</taxon>
        <taxon>Ixodoidea</taxon>
        <taxon>Ixodidae</taxon>
        <taxon>Haemaphysalinae</taxon>
        <taxon>Haemaphysalis</taxon>
    </lineage>
</organism>
<dbReference type="EMBL" id="JABSTR010000002">
    <property type="protein sequence ID" value="KAH9363692.1"/>
    <property type="molecule type" value="Genomic_DNA"/>
</dbReference>
<evidence type="ECO:0000313" key="2">
    <source>
        <dbReference type="EMBL" id="KAH9363692.1"/>
    </source>
</evidence>
<dbReference type="GO" id="GO:0005544">
    <property type="term" value="F:calcium-dependent phospholipid binding"/>
    <property type="evidence" value="ECO:0007669"/>
    <property type="project" value="InterPro"/>
</dbReference>
<dbReference type="GO" id="GO:0071277">
    <property type="term" value="P:cellular response to calcium ion"/>
    <property type="evidence" value="ECO:0007669"/>
    <property type="project" value="TreeGrafter"/>
</dbReference>
<dbReference type="GO" id="GO:0005886">
    <property type="term" value="C:plasma membrane"/>
    <property type="evidence" value="ECO:0007669"/>
    <property type="project" value="TreeGrafter"/>
</dbReference>
<comment type="caution">
    <text evidence="2">The sequence shown here is derived from an EMBL/GenBank/DDBJ whole genome shotgun (WGS) entry which is preliminary data.</text>
</comment>
<dbReference type="OrthoDB" id="6368468at2759"/>
<name>A0A9J6FNV3_HAELO</name>